<gene>
    <name evidence="1" type="ORF">GGQ96_001446</name>
</gene>
<reference evidence="1 2" key="1">
    <citation type="submission" date="2020-08" db="EMBL/GenBank/DDBJ databases">
        <title>Genomic Encyclopedia of Type Strains, Phase IV (KMG-IV): sequencing the most valuable type-strain genomes for metagenomic binning, comparative biology and taxonomic classification.</title>
        <authorList>
            <person name="Goeker M."/>
        </authorList>
    </citation>
    <scope>NUCLEOTIDE SEQUENCE [LARGE SCALE GENOMIC DNA]</scope>
    <source>
        <strain evidence="1 2">DSM 15867</strain>
    </source>
</reference>
<comment type="caution">
    <text evidence="1">The sequence shown here is derived from an EMBL/GenBank/DDBJ whole genome shotgun (WGS) entry which is preliminary data.</text>
</comment>
<evidence type="ECO:0000313" key="1">
    <source>
        <dbReference type="EMBL" id="MBB4617326.1"/>
    </source>
</evidence>
<dbReference type="AlphaFoldDB" id="A0A7W7EXQ3"/>
<organism evidence="1 2">
    <name type="scientific">Sphingomonas abaci</name>
    <dbReference type="NCBI Taxonomy" id="237611"/>
    <lineage>
        <taxon>Bacteria</taxon>
        <taxon>Pseudomonadati</taxon>
        <taxon>Pseudomonadota</taxon>
        <taxon>Alphaproteobacteria</taxon>
        <taxon>Sphingomonadales</taxon>
        <taxon>Sphingomonadaceae</taxon>
        <taxon>Sphingomonas</taxon>
    </lineage>
</organism>
<dbReference type="RefSeq" id="WP_184113002.1">
    <property type="nucleotide sequence ID" value="NZ_JACHNY010000002.1"/>
</dbReference>
<protein>
    <submittedName>
        <fullName evidence="1">Uncharacterized protein</fullName>
    </submittedName>
</protein>
<accession>A0A7W7EXQ3</accession>
<sequence>MVASAANILICTLPLDYTAFAVAAGIELLGGRVEILMPSLMPHFQTHTFVHDDSWSFALDGRTIFSEDQRFTSIWLRRTGGSSLNLSRPEESSKVYLSTIHSSYGRSLTSLISRFAGEEDAVIVNEFSSKATANSKLDQLVLAQPMRGG</sequence>
<dbReference type="Proteomes" id="UP000574769">
    <property type="component" value="Unassembled WGS sequence"/>
</dbReference>
<proteinExistence type="predicted"/>
<name>A0A7W7EXQ3_9SPHN</name>
<dbReference type="EMBL" id="JACHNY010000002">
    <property type="protein sequence ID" value="MBB4617326.1"/>
    <property type="molecule type" value="Genomic_DNA"/>
</dbReference>
<evidence type="ECO:0000313" key="2">
    <source>
        <dbReference type="Proteomes" id="UP000574769"/>
    </source>
</evidence>
<keyword evidence="2" id="KW-1185">Reference proteome</keyword>